<dbReference type="VEuPathDB" id="PlasmoDB:PVLDE_0803500"/>
<sequence length="125" mass="14690">MGNYNFFKVVLFIFSIWMCLYYNNENGIEKSLNRIEDASGLSSRNFYRILSERECKKRRSSRRVKELDEDNDDEKQHVIKLTIDISHDKLIAVALVFGTLLTLLNLGFATYFFLSRYSNAFTQPL</sequence>
<feature type="transmembrane region" description="Helical" evidence="1">
    <location>
        <begin position="6"/>
        <end position="24"/>
    </location>
</feature>
<keyword evidence="1" id="KW-0472">Membrane</keyword>
<dbReference type="VEuPathDB" id="PlasmoDB:PVBDA_0803580"/>
<evidence type="ECO:0000313" key="3">
    <source>
        <dbReference type="Proteomes" id="UP000515697"/>
    </source>
</evidence>
<dbReference type="Proteomes" id="UP000515697">
    <property type="component" value="Chromosome PVSEL_08"/>
</dbReference>
<dbReference type="VEuPathDB" id="PlasmoDB:PVVCY_0803400"/>
<feature type="transmembrane region" description="Helical" evidence="1">
    <location>
        <begin position="90"/>
        <end position="114"/>
    </location>
</feature>
<dbReference type="AlphaFoldDB" id="A0A6V7SVT2"/>
<reference evidence="2 3" key="1">
    <citation type="submission" date="2020-08" db="EMBL/GenBank/DDBJ databases">
        <authorList>
            <person name="Ramaprasad A."/>
        </authorList>
    </citation>
    <scope>NUCLEOTIDE SEQUENCE [LARGE SCALE GENOMIC DNA]</scope>
</reference>
<dbReference type="InterPro" id="IPR022139">
    <property type="entry name" value="Fam-L/Fam-M-like_plasmodium"/>
</dbReference>
<proteinExistence type="predicted"/>
<keyword evidence="1" id="KW-0812">Transmembrane</keyword>
<dbReference type="VEuPathDB" id="PlasmoDB:PVPCR_0803590"/>
<protein>
    <submittedName>
        <fullName evidence="2">Uncharacterized protein</fullName>
    </submittedName>
</protein>
<evidence type="ECO:0000313" key="2">
    <source>
        <dbReference type="EMBL" id="CAD2103335.1"/>
    </source>
</evidence>
<dbReference type="VEuPathDB" id="PlasmoDB:PVSEL_0803850"/>
<accession>A0A6V7SVT2</accession>
<organism evidence="2 3">
    <name type="scientific">Plasmodium vinckei</name>
    <dbReference type="NCBI Taxonomy" id="5860"/>
    <lineage>
        <taxon>Eukaryota</taxon>
        <taxon>Sar</taxon>
        <taxon>Alveolata</taxon>
        <taxon>Apicomplexa</taxon>
        <taxon>Aconoidasida</taxon>
        <taxon>Haemosporida</taxon>
        <taxon>Plasmodiidae</taxon>
        <taxon>Plasmodium</taxon>
        <taxon>Plasmodium (Vinckeia)</taxon>
    </lineage>
</organism>
<dbReference type="Pfam" id="PF12420">
    <property type="entry name" value="DUF3671"/>
    <property type="match status" value="1"/>
</dbReference>
<keyword evidence="1" id="KW-1133">Transmembrane helix</keyword>
<gene>
    <name evidence="2" type="ORF">PVSEL_0803850</name>
</gene>
<name>A0A6V7SVT2_PLAVN</name>
<evidence type="ECO:0000256" key="1">
    <source>
        <dbReference type="SAM" id="Phobius"/>
    </source>
</evidence>
<dbReference type="EMBL" id="LR865429">
    <property type="protein sequence ID" value="CAD2103335.1"/>
    <property type="molecule type" value="Genomic_DNA"/>
</dbReference>